<organism evidence="1 2">
    <name type="scientific">Paraburkholderia phenazinium</name>
    <dbReference type="NCBI Taxonomy" id="60549"/>
    <lineage>
        <taxon>Bacteria</taxon>
        <taxon>Pseudomonadati</taxon>
        <taxon>Pseudomonadota</taxon>
        <taxon>Betaproteobacteria</taxon>
        <taxon>Burkholderiales</taxon>
        <taxon>Burkholderiaceae</taxon>
        <taxon>Paraburkholderia</taxon>
    </lineage>
</organism>
<dbReference type="Proteomes" id="UP000184693">
    <property type="component" value="Unassembled WGS sequence"/>
</dbReference>
<accession>A0A1N6JNB2</accession>
<dbReference type="AlphaFoldDB" id="A0A1N6JNB2"/>
<sequence>MNGEDIAHRLGDMTAALDAIAFRLKGSGLQRDHAKIAAEIHDVMKLMGGLSTLGFVDYHSLNVARELVKANELKVALEQLRRILARQSGASCL</sequence>
<evidence type="ECO:0000313" key="2">
    <source>
        <dbReference type="Proteomes" id="UP000184693"/>
    </source>
</evidence>
<name>A0A1N6JNB2_9BURK</name>
<protein>
    <recommendedName>
        <fullName evidence="3">Hpt domain-containing protein</fullName>
    </recommendedName>
</protein>
<evidence type="ECO:0008006" key="3">
    <source>
        <dbReference type="Google" id="ProtNLM"/>
    </source>
</evidence>
<dbReference type="RefSeq" id="WP_074266784.1">
    <property type="nucleotide sequence ID" value="NZ_FSRM01000002.1"/>
</dbReference>
<proteinExistence type="predicted"/>
<dbReference type="OrthoDB" id="9986013at2"/>
<reference evidence="1 2" key="1">
    <citation type="submission" date="2016-11" db="EMBL/GenBank/DDBJ databases">
        <authorList>
            <person name="Jaros S."/>
            <person name="Januszkiewicz K."/>
            <person name="Wedrychowicz H."/>
        </authorList>
    </citation>
    <scope>NUCLEOTIDE SEQUENCE [LARGE SCALE GENOMIC DNA]</scope>
    <source>
        <strain evidence="1 2">GAS86</strain>
    </source>
</reference>
<evidence type="ECO:0000313" key="1">
    <source>
        <dbReference type="EMBL" id="SIO45832.1"/>
    </source>
</evidence>
<dbReference type="EMBL" id="FSRM01000002">
    <property type="protein sequence ID" value="SIO45832.1"/>
    <property type="molecule type" value="Genomic_DNA"/>
</dbReference>
<gene>
    <name evidence="1" type="ORF">SAMN05444168_4714</name>
</gene>